<comment type="caution">
    <text evidence="3">The sequence shown here is derived from an EMBL/GenBank/DDBJ whole genome shotgun (WGS) entry which is preliminary data.</text>
</comment>
<dbReference type="Proteomes" id="UP000176846">
    <property type="component" value="Unassembled WGS sequence"/>
</dbReference>
<name>A0A1F7US34_9BACT</name>
<dbReference type="InterPro" id="IPR050190">
    <property type="entry name" value="UPF0213_domain"/>
</dbReference>
<dbReference type="InterPro" id="IPR035901">
    <property type="entry name" value="GIY-YIG_endonuc_sf"/>
</dbReference>
<sequence>MYTVYILQSLKDGRTYIGYTNNLERRLNEHNSGKSKSTKYRVPFKLLFKEEFQTKRDAEKREI</sequence>
<accession>A0A1F7US34</accession>
<dbReference type="AlphaFoldDB" id="A0A1F7US34"/>
<dbReference type="PANTHER" id="PTHR34477:SF1">
    <property type="entry name" value="UPF0213 PROTEIN YHBQ"/>
    <property type="match status" value="1"/>
</dbReference>
<dbReference type="Gene3D" id="3.40.1440.10">
    <property type="entry name" value="GIY-YIG endonuclease"/>
    <property type="match status" value="1"/>
</dbReference>
<comment type="similarity">
    <text evidence="1">Belongs to the UPF0213 family.</text>
</comment>
<evidence type="ECO:0000256" key="1">
    <source>
        <dbReference type="ARBA" id="ARBA00007435"/>
    </source>
</evidence>
<reference evidence="3 4" key="1">
    <citation type="journal article" date="2016" name="Nat. Commun.">
        <title>Thousands of microbial genomes shed light on interconnected biogeochemical processes in an aquifer system.</title>
        <authorList>
            <person name="Anantharaman K."/>
            <person name="Brown C.T."/>
            <person name="Hug L.A."/>
            <person name="Sharon I."/>
            <person name="Castelle C.J."/>
            <person name="Probst A.J."/>
            <person name="Thomas B.C."/>
            <person name="Singh A."/>
            <person name="Wilkins M.J."/>
            <person name="Karaoz U."/>
            <person name="Brodie E.L."/>
            <person name="Williams K.H."/>
            <person name="Hubbard S.S."/>
            <person name="Banfield J.F."/>
        </authorList>
    </citation>
    <scope>NUCLEOTIDE SEQUENCE [LARGE SCALE GENOMIC DNA]</scope>
</reference>
<evidence type="ECO:0000259" key="2">
    <source>
        <dbReference type="PROSITE" id="PS50164"/>
    </source>
</evidence>
<feature type="domain" description="GIY-YIG" evidence="2">
    <location>
        <begin position="1"/>
        <end position="63"/>
    </location>
</feature>
<dbReference type="SUPFAM" id="SSF82771">
    <property type="entry name" value="GIY-YIG endonuclease"/>
    <property type="match status" value="1"/>
</dbReference>
<organism evidence="3 4">
    <name type="scientific">Candidatus Uhrbacteria bacterium RIFCSPLOWO2_01_FULL_47_25</name>
    <dbReference type="NCBI Taxonomy" id="1802402"/>
    <lineage>
        <taxon>Bacteria</taxon>
        <taxon>Candidatus Uhriibacteriota</taxon>
    </lineage>
</organism>
<proteinExistence type="inferred from homology"/>
<dbReference type="CDD" id="cd10449">
    <property type="entry name" value="GIY-YIG_SLX1_like"/>
    <property type="match status" value="1"/>
</dbReference>
<dbReference type="PROSITE" id="PS50164">
    <property type="entry name" value="GIY_YIG"/>
    <property type="match status" value="1"/>
</dbReference>
<dbReference type="Pfam" id="PF01541">
    <property type="entry name" value="GIY-YIG"/>
    <property type="match status" value="1"/>
</dbReference>
<evidence type="ECO:0000313" key="4">
    <source>
        <dbReference type="Proteomes" id="UP000176846"/>
    </source>
</evidence>
<gene>
    <name evidence="3" type="ORF">A2936_00440</name>
</gene>
<protein>
    <recommendedName>
        <fullName evidence="2">GIY-YIG domain-containing protein</fullName>
    </recommendedName>
</protein>
<dbReference type="PANTHER" id="PTHR34477">
    <property type="entry name" value="UPF0213 PROTEIN YHBQ"/>
    <property type="match status" value="1"/>
</dbReference>
<dbReference type="InterPro" id="IPR000305">
    <property type="entry name" value="GIY-YIG_endonuc"/>
</dbReference>
<dbReference type="EMBL" id="MGEK01000034">
    <property type="protein sequence ID" value="OGL81056.1"/>
    <property type="molecule type" value="Genomic_DNA"/>
</dbReference>
<evidence type="ECO:0000313" key="3">
    <source>
        <dbReference type="EMBL" id="OGL81056.1"/>
    </source>
</evidence>